<feature type="transmembrane region" description="Helical" evidence="17">
    <location>
        <begin position="74"/>
        <end position="97"/>
    </location>
</feature>
<evidence type="ECO:0000256" key="6">
    <source>
        <dbReference type="ARBA" id="ARBA00022475"/>
    </source>
</evidence>
<dbReference type="NCBIfam" id="TIGR02847">
    <property type="entry name" value="CyoD"/>
    <property type="match status" value="1"/>
</dbReference>
<reference evidence="18 19" key="2">
    <citation type="submission" date="2019-05" db="EMBL/GenBank/DDBJ databases">
        <title>Genome evolution of the obligate endosymbiont Buchnera aphidicola.</title>
        <authorList>
            <person name="Moran N.A."/>
        </authorList>
    </citation>
    <scope>NUCLEOTIDE SEQUENCE [LARGE SCALE GENOMIC DNA]</scope>
    <source>
        <strain evidence="18 19">Sav</strain>
    </source>
</reference>
<dbReference type="GO" id="GO:0015078">
    <property type="term" value="F:proton transmembrane transporter activity"/>
    <property type="evidence" value="ECO:0007669"/>
    <property type="project" value="TreeGrafter"/>
</dbReference>
<evidence type="ECO:0000256" key="3">
    <source>
        <dbReference type="ARBA" id="ARBA00011700"/>
    </source>
</evidence>
<dbReference type="Pfam" id="PF03626">
    <property type="entry name" value="COX4_pro"/>
    <property type="match status" value="1"/>
</dbReference>
<evidence type="ECO:0000256" key="1">
    <source>
        <dbReference type="ARBA" id="ARBA00004651"/>
    </source>
</evidence>
<evidence type="ECO:0000256" key="9">
    <source>
        <dbReference type="ARBA" id="ARBA00022989"/>
    </source>
</evidence>
<dbReference type="GO" id="GO:0005886">
    <property type="term" value="C:plasma membrane"/>
    <property type="evidence" value="ECO:0007669"/>
    <property type="project" value="UniProtKB-SubCell"/>
</dbReference>
<keyword evidence="11 17" id="KW-0472">Membrane</keyword>
<evidence type="ECO:0000256" key="4">
    <source>
        <dbReference type="ARBA" id="ARBA00014689"/>
    </source>
</evidence>
<evidence type="ECO:0000256" key="14">
    <source>
        <dbReference type="ARBA" id="ARBA00030211"/>
    </source>
</evidence>
<evidence type="ECO:0000256" key="10">
    <source>
        <dbReference type="ARBA" id="ARBA00023002"/>
    </source>
</evidence>
<dbReference type="OrthoDB" id="2375888at2"/>
<evidence type="ECO:0000313" key="19">
    <source>
        <dbReference type="Proteomes" id="UP000298585"/>
    </source>
</evidence>
<feature type="transmembrane region" description="Helical" evidence="17">
    <location>
        <begin position="15"/>
        <end position="35"/>
    </location>
</feature>
<dbReference type="GO" id="GO:0009319">
    <property type="term" value="C:cytochrome o ubiquinol oxidase complex"/>
    <property type="evidence" value="ECO:0007669"/>
    <property type="project" value="TreeGrafter"/>
</dbReference>
<evidence type="ECO:0000256" key="8">
    <source>
        <dbReference type="ARBA" id="ARBA00022982"/>
    </source>
</evidence>
<dbReference type="GO" id="GO:0015990">
    <property type="term" value="P:electron transport coupled proton transport"/>
    <property type="evidence" value="ECO:0007669"/>
    <property type="project" value="InterPro"/>
</dbReference>
<evidence type="ECO:0000313" key="18">
    <source>
        <dbReference type="EMBL" id="QCI25658.1"/>
    </source>
</evidence>
<keyword evidence="6" id="KW-1003">Cell membrane</keyword>
<comment type="subcellular location">
    <subcellularLocation>
        <location evidence="1">Cell membrane</location>
        <topology evidence="1">Multi-pass membrane protein</topology>
    </subcellularLocation>
</comment>
<comment type="function">
    <text evidence="12">Cytochrome bo(3) ubiquinol terminal oxidase is the component of the aerobic respiratory chain of E.coli that predominates when cells are grown at high aeration. Has proton pump activity across the membrane in addition to electron transfer, pumping 2 protons/electron.</text>
</comment>
<dbReference type="EMBL" id="CP034855">
    <property type="protein sequence ID" value="QCI25658.1"/>
    <property type="molecule type" value="Genomic_DNA"/>
</dbReference>
<comment type="similarity">
    <text evidence="2">Belongs to the cytochrome c oxidase bacterial subunit 4 family.</text>
</comment>
<gene>
    <name evidence="18" type="primary">cyoD</name>
    <name evidence="18" type="ORF">D9V77_02330</name>
</gene>
<comment type="subunit">
    <text evidence="3">Heterooctamer of two A chains, two B chains, two C chains and two D chains.</text>
</comment>
<dbReference type="InterPro" id="IPR014210">
    <property type="entry name" value="Cyt_o_ubiqinol_oxidase_su4"/>
</dbReference>
<evidence type="ECO:0000256" key="15">
    <source>
        <dbReference type="ARBA" id="ARBA00031887"/>
    </source>
</evidence>
<dbReference type="InterPro" id="IPR005171">
    <property type="entry name" value="Cyt_c_oxidase_su4_prok"/>
</dbReference>
<keyword evidence="10" id="KW-0560">Oxidoreductase</keyword>
<evidence type="ECO:0000256" key="5">
    <source>
        <dbReference type="ARBA" id="ARBA00022448"/>
    </source>
</evidence>
<keyword evidence="5" id="KW-0813">Transport</keyword>
<evidence type="ECO:0000256" key="16">
    <source>
        <dbReference type="ARBA" id="ARBA00032185"/>
    </source>
</evidence>
<evidence type="ECO:0000256" key="11">
    <source>
        <dbReference type="ARBA" id="ARBA00023136"/>
    </source>
</evidence>
<name>A0A4D6YJ06_9GAMM</name>
<evidence type="ECO:0000256" key="13">
    <source>
        <dbReference type="ARBA" id="ARBA00030071"/>
    </source>
</evidence>
<dbReference type="PANTHER" id="PTHR36835">
    <property type="entry name" value="CYTOCHROME BO(3) UBIQUINOL OXIDASE SUBUNIT 4"/>
    <property type="match status" value="1"/>
</dbReference>
<dbReference type="RefSeq" id="WP_158338699.1">
    <property type="nucleotide sequence ID" value="NZ_CP034855.1"/>
</dbReference>
<evidence type="ECO:0000256" key="2">
    <source>
        <dbReference type="ARBA" id="ARBA00008079"/>
    </source>
</evidence>
<keyword evidence="8" id="KW-0249">Electron transport</keyword>
<evidence type="ECO:0000256" key="12">
    <source>
        <dbReference type="ARBA" id="ARBA00025694"/>
    </source>
</evidence>
<dbReference type="AlphaFoldDB" id="A0A4D6YJ06"/>
<keyword evidence="7 17" id="KW-0812">Transmembrane</keyword>
<dbReference type="InterPro" id="IPR050968">
    <property type="entry name" value="Cytochrome_c_oxidase_bac_sub4"/>
</dbReference>
<reference evidence="18 19" key="1">
    <citation type="submission" date="2018-12" db="EMBL/GenBank/DDBJ databases">
        <authorList>
            <person name="Chong R.A."/>
        </authorList>
    </citation>
    <scope>NUCLEOTIDE SEQUENCE [LARGE SCALE GENOMIC DNA]</scope>
    <source>
        <strain evidence="18 19">Sav</strain>
    </source>
</reference>
<sequence length="105" mass="12406">MQRFLKLNVTEEMKSYILAFLFSLVLTTVPFVLAIQKIFSSQINCIIFLLCAISQIVIHFIFFLHLNFSSKERWNLITLLFVIVIIFIVVFGSIWIMHNLNHHMM</sequence>
<protein>
    <recommendedName>
        <fullName evidence="4">Cytochrome bo(3) ubiquinol oxidase subunit 4</fullName>
    </recommendedName>
    <alternativeName>
        <fullName evidence="16">Cytochrome o ubiquinol oxidase subunit 4</fullName>
    </alternativeName>
    <alternativeName>
        <fullName evidence="13">Oxidase bo(3) subunit 4</fullName>
    </alternativeName>
    <alternativeName>
        <fullName evidence="14">Ubiquinol oxidase polypeptide IV</fullName>
    </alternativeName>
    <alternativeName>
        <fullName evidence="15">Ubiquinol oxidase subunit 4</fullName>
    </alternativeName>
</protein>
<dbReference type="GO" id="GO:0019646">
    <property type="term" value="P:aerobic electron transport chain"/>
    <property type="evidence" value="ECO:0007669"/>
    <property type="project" value="TreeGrafter"/>
</dbReference>
<organism evidence="18 19">
    <name type="scientific">Buchnera aphidicola</name>
    <name type="common">Sitobion avenae</name>
    <dbReference type="NCBI Taxonomy" id="571428"/>
    <lineage>
        <taxon>Bacteria</taxon>
        <taxon>Pseudomonadati</taxon>
        <taxon>Pseudomonadota</taxon>
        <taxon>Gammaproteobacteria</taxon>
        <taxon>Enterobacterales</taxon>
        <taxon>Erwiniaceae</taxon>
        <taxon>Buchnera</taxon>
    </lineage>
</organism>
<dbReference type="GO" id="GO:0009486">
    <property type="term" value="F:cytochrome bo3 ubiquinol oxidase activity"/>
    <property type="evidence" value="ECO:0007669"/>
    <property type="project" value="InterPro"/>
</dbReference>
<keyword evidence="9 17" id="KW-1133">Transmembrane helix</keyword>
<accession>A0A4D6YJ06</accession>
<evidence type="ECO:0000256" key="7">
    <source>
        <dbReference type="ARBA" id="ARBA00022692"/>
    </source>
</evidence>
<dbReference type="PANTHER" id="PTHR36835:SF1">
    <property type="entry name" value="CYTOCHROME BO(3) UBIQUINOL OXIDASE SUBUNIT 4"/>
    <property type="match status" value="1"/>
</dbReference>
<evidence type="ECO:0000256" key="17">
    <source>
        <dbReference type="SAM" id="Phobius"/>
    </source>
</evidence>
<dbReference type="Proteomes" id="UP000298585">
    <property type="component" value="Chromosome"/>
</dbReference>
<feature type="transmembrane region" description="Helical" evidence="17">
    <location>
        <begin position="47"/>
        <end position="68"/>
    </location>
</feature>
<proteinExistence type="inferred from homology"/>